<comment type="caution">
    <text evidence="2">The sequence shown here is derived from an EMBL/GenBank/DDBJ whole genome shotgun (WGS) entry which is preliminary data.</text>
</comment>
<dbReference type="Pfam" id="PF09346">
    <property type="entry name" value="SMI1_KNR4"/>
    <property type="match status" value="1"/>
</dbReference>
<organism evidence="2 3">
    <name type="scientific">Corallococcus exercitus</name>
    <dbReference type="NCBI Taxonomy" id="2316736"/>
    <lineage>
        <taxon>Bacteria</taxon>
        <taxon>Pseudomonadati</taxon>
        <taxon>Myxococcota</taxon>
        <taxon>Myxococcia</taxon>
        <taxon>Myxococcales</taxon>
        <taxon>Cystobacterineae</taxon>
        <taxon>Myxococcaceae</taxon>
        <taxon>Corallococcus</taxon>
    </lineage>
</organism>
<dbReference type="SUPFAM" id="SSF160631">
    <property type="entry name" value="SMI1/KNR4-like"/>
    <property type="match status" value="1"/>
</dbReference>
<name>A0A7Y4KQI1_9BACT</name>
<sequence>MSTRMQRLLAEVDQRHFPNPPTAAEELAAFEERIGWKLDEDLRAFYLHCDGAALFMPWPDTNFWILPLAQVRRGRVAIQGRDEDANGPAKWYTLVDLQDTDFVLVDVSQKHDGRYPLRDGYHGTFPDPVHSRIIASSFSDFLEKALASGDDYFWLSGSTLEG</sequence>
<dbReference type="InterPro" id="IPR018958">
    <property type="entry name" value="Knr4/Smi1-like_dom"/>
</dbReference>
<dbReference type="InterPro" id="IPR037883">
    <property type="entry name" value="Knr4/Smi1-like_sf"/>
</dbReference>
<feature type="domain" description="Knr4/Smi1-like" evidence="1">
    <location>
        <begin position="21"/>
        <end position="144"/>
    </location>
</feature>
<keyword evidence="3" id="KW-1185">Reference proteome</keyword>
<evidence type="ECO:0000259" key="1">
    <source>
        <dbReference type="SMART" id="SM00860"/>
    </source>
</evidence>
<dbReference type="RefSeq" id="WP_171437201.1">
    <property type="nucleotide sequence ID" value="NZ_JABFJV010000202.1"/>
</dbReference>
<dbReference type="SMART" id="SM00860">
    <property type="entry name" value="SMI1_KNR4"/>
    <property type="match status" value="1"/>
</dbReference>
<gene>
    <name evidence="2" type="ORF">HMI49_28110</name>
</gene>
<dbReference type="EMBL" id="JABFJV010000202">
    <property type="protein sequence ID" value="NOK37069.1"/>
    <property type="molecule type" value="Genomic_DNA"/>
</dbReference>
<proteinExistence type="predicted"/>
<reference evidence="2 3" key="1">
    <citation type="submission" date="2020-05" db="EMBL/GenBank/DDBJ databases">
        <authorList>
            <person name="Whitworth D."/>
        </authorList>
    </citation>
    <scope>NUCLEOTIDE SEQUENCE [LARGE SCALE GENOMIC DNA]</scope>
    <source>
        <strain evidence="2 3">AB043B</strain>
    </source>
</reference>
<dbReference type="AlphaFoldDB" id="A0A7Y4KQI1"/>
<accession>A0A7Y4KQI1</accession>
<evidence type="ECO:0000313" key="3">
    <source>
        <dbReference type="Proteomes" id="UP000563426"/>
    </source>
</evidence>
<dbReference type="Proteomes" id="UP000563426">
    <property type="component" value="Unassembled WGS sequence"/>
</dbReference>
<evidence type="ECO:0000313" key="2">
    <source>
        <dbReference type="EMBL" id="NOK37069.1"/>
    </source>
</evidence>
<dbReference type="Gene3D" id="3.40.1580.10">
    <property type="entry name" value="SMI1/KNR4-like"/>
    <property type="match status" value="1"/>
</dbReference>
<protein>
    <submittedName>
        <fullName evidence="2">SMI1/KNR4 family protein</fullName>
    </submittedName>
</protein>